<comment type="caution">
    <text evidence="8">The sequence shown here is derived from an EMBL/GenBank/DDBJ whole genome shotgun (WGS) entry which is preliminary data.</text>
</comment>
<dbReference type="InterPro" id="IPR000652">
    <property type="entry name" value="Triosephosphate_isomerase"/>
</dbReference>
<keyword evidence="5 6" id="KW-0413">Isomerase</keyword>
<comment type="subcellular location">
    <subcellularLocation>
        <location evidence="6 7">Cytoplasm</location>
    </subcellularLocation>
</comment>
<dbReference type="PANTHER" id="PTHR21139:SF42">
    <property type="entry name" value="TRIOSEPHOSPHATE ISOMERASE"/>
    <property type="match status" value="1"/>
</dbReference>
<sequence>MRKLIIANWKMHYGPVKAGAWIRAFRRERLPKEIDIGVAVPHTSLAAARSSLGRAGVPLLGAQNSFWEKEGPYTGETSPTMLAEFGVEFCLVGHSERRTHLGETDEMVAKKAVALQKAGIQPVICVGESEEAHKNGEAEKVIKAQMKAALAQGVKATGSAPLVVAYEPIWAIGTRKPCSPQNAREMHEVIREVIAKKFSKKVAQDVRILYGGSIDERTVAEYLSTTGIDGVLIGGASLDPRVFGLLCRSAAPA</sequence>
<dbReference type="UniPathway" id="UPA00109">
    <property type="reaction ID" value="UER00189"/>
</dbReference>
<feature type="binding site" evidence="6">
    <location>
        <begin position="8"/>
        <end position="10"/>
    </location>
    <ligand>
        <name>substrate</name>
    </ligand>
</feature>
<dbReference type="GO" id="GO:0006094">
    <property type="term" value="P:gluconeogenesis"/>
    <property type="evidence" value="ECO:0007669"/>
    <property type="project" value="UniProtKB-UniRule"/>
</dbReference>
<evidence type="ECO:0000256" key="5">
    <source>
        <dbReference type="ARBA" id="ARBA00023235"/>
    </source>
</evidence>
<dbReference type="AlphaFoldDB" id="A0A2H0BRM7"/>
<feature type="active site" description="Proton acceptor" evidence="6">
    <location>
        <position position="167"/>
    </location>
</feature>
<keyword evidence="3 6" id="KW-0963">Cytoplasm</keyword>
<evidence type="ECO:0000313" key="9">
    <source>
        <dbReference type="Proteomes" id="UP000231581"/>
    </source>
</evidence>
<accession>A0A2H0BRM7</accession>
<feature type="active site" description="Electrophile" evidence="6">
    <location>
        <position position="94"/>
    </location>
</feature>
<dbReference type="EMBL" id="PCSZ01000072">
    <property type="protein sequence ID" value="PIP60301.1"/>
    <property type="molecule type" value="Genomic_DNA"/>
</dbReference>
<reference evidence="8 9" key="1">
    <citation type="submission" date="2017-09" db="EMBL/GenBank/DDBJ databases">
        <title>Depth-based differentiation of microbial function through sediment-hosted aquifers and enrichment of novel symbionts in the deep terrestrial subsurface.</title>
        <authorList>
            <person name="Probst A.J."/>
            <person name="Ladd B."/>
            <person name="Jarett J.K."/>
            <person name="Geller-Mcgrath D.E."/>
            <person name="Sieber C.M."/>
            <person name="Emerson J.B."/>
            <person name="Anantharaman K."/>
            <person name="Thomas B.C."/>
            <person name="Malmstrom R."/>
            <person name="Stieglmeier M."/>
            <person name="Klingl A."/>
            <person name="Woyke T."/>
            <person name="Ryan C.M."/>
            <person name="Banfield J.F."/>
        </authorList>
    </citation>
    <scope>NUCLEOTIDE SEQUENCE [LARGE SCALE GENOMIC DNA]</scope>
    <source>
        <strain evidence="8">CG22_combo_CG10-13_8_21_14_all_47_17</strain>
    </source>
</reference>
<dbReference type="GO" id="GO:0019563">
    <property type="term" value="P:glycerol catabolic process"/>
    <property type="evidence" value="ECO:0007669"/>
    <property type="project" value="TreeGrafter"/>
</dbReference>
<evidence type="ECO:0000256" key="6">
    <source>
        <dbReference type="HAMAP-Rule" id="MF_00147"/>
    </source>
</evidence>
<name>A0A2H0BRM7_9BACT</name>
<comment type="function">
    <text evidence="6">Involved in the gluconeogenesis. Catalyzes stereospecifically the conversion of dihydroxyacetone phosphate (DHAP) to D-glyceraldehyde-3-phosphate (G3P).</text>
</comment>
<evidence type="ECO:0000313" key="8">
    <source>
        <dbReference type="EMBL" id="PIP60301.1"/>
    </source>
</evidence>
<feature type="binding site" evidence="6">
    <location>
        <position position="173"/>
    </location>
    <ligand>
        <name>substrate</name>
    </ligand>
</feature>
<comment type="similarity">
    <text evidence="1 6 7">Belongs to the triosephosphate isomerase family.</text>
</comment>
<organism evidence="8 9">
    <name type="scientific">Candidatus Uhrbacteria bacterium CG22_combo_CG10-13_8_21_14_all_47_17</name>
    <dbReference type="NCBI Taxonomy" id="1975041"/>
    <lineage>
        <taxon>Bacteria</taxon>
        <taxon>Candidatus Uhriibacteriota</taxon>
    </lineage>
</organism>
<feature type="binding site" evidence="6">
    <location>
        <begin position="234"/>
        <end position="235"/>
    </location>
    <ligand>
        <name>substrate</name>
    </ligand>
</feature>
<dbReference type="EC" id="5.3.1.1" evidence="6 7"/>
<dbReference type="Gene3D" id="3.20.20.70">
    <property type="entry name" value="Aldolase class I"/>
    <property type="match status" value="1"/>
</dbReference>
<comment type="subunit">
    <text evidence="6 7">Homodimer.</text>
</comment>
<dbReference type="Pfam" id="PF00121">
    <property type="entry name" value="TIM"/>
    <property type="match status" value="1"/>
</dbReference>
<dbReference type="UniPathway" id="UPA00138"/>
<dbReference type="PANTHER" id="PTHR21139">
    <property type="entry name" value="TRIOSEPHOSPHATE ISOMERASE"/>
    <property type="match status" value="1"/>
</dbReference>
<dbReference type="HAMAP" id="MF_00147_B">
    <property type="entry name" value="TIM_B"/>
    <property type="match status" value="1"/>
</dbReference>
<dbReference type="Proteomes" id="UP000231581">
    <property type="component" value="Unassembled WGS sequence"/>
</dbReference>
<protein>
    <recommendedName>
        <fullName evidence="6 7">Triosephosphate isomerase</fullName>
        <shortName evidence="6">TIM</shortName>
        <shortName evidence="6">TPI</shortName>
        <ecNumber evidence="6 7">5.3.1.1</ecNumber>
    </recommendedName>
    <alternativeName>
        <fullName evidence="6">Triose-phosphate isomerase</fullName>
    </alternativeName>
</protein>
<evidence type="ECO:0000256" key="3">
    <source>
        <dbReference type="ARBA" id="ARBA00022490"/>
    </source>
</evidence>
<dbReference type="GO" id="GO:0006096">
    <property type="term" value="P:glycolytic process"/>
    <property type="evidence" value="ECO:0007669"/>
    <property type="project" value="UniProtKB-UniRule"/>
</dbReference>
<feature type="binding site" evidence="6">
    <location>
        <position position="213"/>
    </location>
    <ligand>
        <name>substrate</name>
    </ligand>
</feature>
<proteinExistence type="inferred from homology"/>
<dbReference type="GO" id="GO:0005829">
    <property type="term" value="C:cytosol"/>
    <property type="evidence" value="ECO:0007669"/>
    <property type="project" value="TreeGrafter"/>
</dbReference>
<comment type="pathway">
    <text evidence="6 7">Carbohydrate biosynthesis; gluconeogenesis.</text>
</comment>
<evidence type="ECO:0000256" key="4">
    <source>
        <dbReference type="ARBA" id="ARBA00023152"/>
    </source>
</evidence>
<dbReference type="SUPFAM" id="SSF51351">
    <property type="entry name" value="Triosephosphate isomerase (TIM)"/>
    <property type="match status" value="1"/>
</dbReference>
<dbReference type="PROSITE" id="PS51440">
    <property type="entry name" value="TIM_2"/>
    <property type="match status" value="1"/>
</dbReference>
<evidence type="ECO:0000256" key="7">
    <source>
        <dbReference type="RuleBase" id="RU363013"/>
    </source>
</evidence>
<dbReference type="NCBIfam" id="TIGR00419">
    <property type="entry name" value="tim"/>
    <property type="match status" value="1"/>
</dbReference>
<dbReference type="CDD" id="cd00311">
    <property type="entry name" value="TIM"/>
    <property type="match status" value="1"/>
</dbReference>
<comment type="catalytic activity">
    <reaction evidence="6 7">
        <text>D-glyceraldehyde 3-phosphate = dihydroxyacetone phosphate</text>
        <dbReference type="Rhea" id="RHEA:18585"/>
        <dbReference type="ChEBI" id="CHEBI:57642"/>
        <dbReference type="ChEBI" id="CHEBI:59776"/>
        <dbReference type="EC" id="5.3.1.1"/>
    </reaction>
</comment>
<evidence type="ECO:0000256" key="1">
    <source>
        <dbReference type="ARBA" id="ARBA00007422"/>
    </source>
</evidence>
<dbReference type="InterPro" id="IPR013785">
    <property type="entry name" value="Aldolase_TIM"/>
</dbReference>
<keyword evidence="4 6" id="KW-0324">Glycolysis</keyword>
<dbReference type="InterPro" id="IPR035990">
    <property type="entry name" value="TIM_sf"/>
</dbReference>
<evidence type="ECO:0000256" key="2">
    <source>
        <dbReference type="ARBA" id="ARBA00022432"/>
    </source>
</evidence>
<dbReference type="GO" id="GO:0046166">
    <property type="term" value="P:glyceraldehyde-3-phosphate biosynthetic process"/>
    <property type="evidence" value="ECO:0007669"/>
    <property type="project" value="TreeGrafter"/>
</dbReference>
<keyword evidence="2 6" id="KW-0312">Gluconeogenesis</keyword>
<dbReference type="InterPro" id="IPR022896">
    <property type="entry name" value="TrioseP_Isoase_bac/euk"/>
</dbReference>
<comment type="pathway">
    <text evidence="6 7">Carbohydrate degradation; glycolysis; D-glyceraldehyde 3-phosphate from glycerone phosphate: step 1/1.</text>
</comment>
<gene>
    <name evidence="6" type="primary">tpiA</name>
    <name evidence="8" type="ORF">COX00_03975</name>
</gene>
<dbReference type="GO" id="GO:0004807">
    <property type="term" value="F:triose-phosphate isomerase activity"/>
    <property type="evidence" value="ECO:0007669"/>
    <property type="project" value="UniProtKB-UniRule"/>
</dbReference>